<dbReference type="Gene3D" id="3.30.40.10">
    <property type="entry name" value="Zinc/RING finger domain, C3HC4 (zinc finger)"/>
    <property type="match status" value="1"/>
</dbReference>
<evidence type="ECO:0000256" key="2">
    <source>
        <dbReference type="SAM" id="Coils"/>
    </source>
</evidence>
<keyword evidence="1" id="KW-0862">Zinc</keyword>
<proteinExistence type="predicted"/>
<dbReference type="EMBL" id="LSYV01000039">
    <property type="protein sequence ID" value="KXZ47042.1"/>
    <property type="molecule type" value="Genomic_DNA"/>
</dbReference>
<name>A0A150GB25_GONPE</name>
<dbReference type="Pfam" id="PF13920">
    <property type="entry name" value="zf-C3HC4_3"/>
    <property type="match status" value="1"/>
</dbReference>
<dbReference type="InterPro" id="IPR051728">
    <property type="entry name" value="RING-FYVE_E3_ubiquitin-ligase"/>
</dbReference>
<organism evidence="4 5">
    <name type="scientific">Gonium pectorale</name>
    <name type="common">Green alga</name>
    <dbReference type="NCBI Taxonomy" id="33097"/>
    <lineage>
        <taxon>Eukaryota</taxon>
        <taxon>Viridiplantae</taxon>
        <taxon>Chlorophyta</taxon>
        <taxon>core chlorophytes</taxon>
        <taxon>Chlorophyceae</taxon>
        <taxon>CS clade</taxon>
        <taxon>Chlamydomonadales</taxon>
        <taxon>Volvocaceae</taxon>
        <taxon>Gonium</taxon>
    </lineage>
</organism>
<evidence type="ECO:0000259" key="3">
    <source>
        <dbReference type="PROSITE" id="PS50089"/>
    </source>
</evidence>
<evidence type="ECO:0000313" key="5">
    <source>
        <dbReference type="Proteomes" id="UP000075714"/>
    </source>
</evidence>
<dbReference type="OrthoDB" id="5855668at2759"/>
<comment type="caution">
    <text evidence="4">The sequence shown here is derived from an EMBL/GenBank/DDBJ whole genome shotgun (WGS) entry which is preliminary data.</text>
</comment>
<accession>A0A150GB25</accession>
<dbReference type="InterPro" id="IPR001841">
    <property type="entry name" value="Znf_RING"/>
</dbReference>
<dbReference type="PANTHER" id="PTHR14879:SF5">
    <property type="entry name" value="RING-TYPE DOMAIN-CONTAINING PROTEIN"/>
    <property type="match status" value="1"/>
</dbReference>
<dbReference type="PANTHER" id="PTHR14879">
    <property type="entry name" value="CASPASE REGULATOR, RING FINGER DOMAIN-CONTAINING"/>
    <property type="match status" value="1"/>
</dbReference>
<keyword evidence="5" id="KW-1185">Reference proteome</keyword>
<dbReference type="SMART" id="SM00184">
    <property type="entry name" value="RING"/>
    <property type="match status" value="1"/>
</dbReference>
<reference evidence="5" key="1">
    <citation type="journal article" date="2016" name="Nat. Commun.">
        <title>The Gonium pectorale genome demonstrates co-option of cell cycle regulation during the evolution of multicellularity.</title>
        <authorList>
            <person name="Hanschen E.R."/>
            <person name="Marriage T.N."/>
            <person name="Ferris P.J."/>
            <person name="Hamaji T."/>
            <person name="Toyoda A."/>
            <person name="Fujiyama A."/>
            <person name="Neme R."/>
            <person name="Noguchi H."/>
            <person name="Minakuchi Y."/>
            <person name="Suzuki M."/>
            <person name="Kawai-Toyooka H."/>
            <person name="Smith D.R."/>
            <person name="Sparks H."/>
            <person name="Anderson J."/>
            <person name="Bakaric R."/>
            <person name="Luria V."/>
            <person name="Karger A."/>
            <person name="Kirschner M.W."/>
            <person name="Durand P.M."/>
            <person name="Michod R.E."/>
            <person name="Nozaki H."/>
            <person name="Olson B.J."/>
        </authorList>
    </citation>
    <scope>NUCLEOTIDE SEQUENCE [LARGE SCALE GENOMIC DNA]</scope>
    <source>
        <strain evidence="5">NIES-2863</strain>
    </source>
</reference>
<dbReference type="STRING" id="33097.A0A150GB25"/>
<dbReference type="AlphaFoldDB" id="A0A150GB25"/>
<protein>
    <recommendedName>
        <fullName evidence="3">RING-type domain-containing protein</fullName>
    </recommendedName>
</protein>
<dbReference type="GO" id="GO:0008270">
    <property type="term" value="F:zinc ion binding"/>
    <property type="evidence" value="ECO:0007669"/>
    <property type="project" value="UniProtKB-KW"/>
</dbReference>
<keyword evidence="1" id="KW-0863">Zinc-finger</keyword>
<dbReference type="Proteomes" id="UP000075714">
    <property type="component" value="Unassembled WGS sequence"/>
</dbReference>
<dbReference type="InterPro" id="IPR013083">
    <property type="entry name" value="Znf_RING/FYVE/PHD"/>
</dbReference>
<sequence>MVAPAQLLALLSSKGGSSELVSLLQFAWKESAAADVADPLAASPGPRCAAAPGGCLALSDSLLARPRLLRRFLEESRSVMQPQQLPCPPSTTPLAVTDAVSAAAGLADPSALVDSAAVAALPQGLRERVQHLVAQLVQVQQRRGRLEYALQHGIVAGGRRLLLCLLQLMWTALRRAAAEAGAGAAAVSGAAPAEGRAAAPVQRQTQQGAAVAVPERPMPQYEGLLAELASVLQEGDARLDPIRAPDLGLGLDSELALDEWTDAEEERALPLLESGTALGERCGSSGSGNALDAGCGNGACGGECLAERKEQAEQLRVLQGQLARCQASQSELQGEVGRLLDTLGESRRVQEQAVQALQKELAQWRGESAALAQMGPDELADLASRLEGALSRVRSAQLQAAADREQQCPVCWERRKGLVFGCGHQTCCACGDKLAACPICRVPVSLRIRVYS</sequence>
<feature type="coiled-coil region" evidence="2">
    <location>
        <begin position="340"/>
        <end position="374"/>
    </location>
</feature>
<dbReference type="SUPFAM" id="SSF57850">
    <property type="entry name" value="RING/U-box"/>
    <property type="match status" value="1"/>
</dbReference>
<evidence type="ECO:0000256" key="1">
    <source>
        <dbReference type="PROSITE-ProRule" id="PRU00175"/>
    </source>
</evidence>
<feature type="domain" description="RING-type" evidence="3">
    <location>
        <begin position="408"/>
        <end position="441"/>
    </location>
</feature>
<keyword evidence="2" id="KW-0175">Coiled coil</keyword>
<dbReference type="PROSITE" id="PS50089">
    <property type="entry name" value="ZF_RING_2"/>
    <property type="match status" value="1"/>
</dbReference>
<evidence type="ECO:0000313" key="4">
    <source>
        <dbReference type="EMBL" id="KXZ47042.1"/>
    </source>
</evidence>
<keyword evidence="1" id="KW-0479">Metal-binding</keyword>
<gene>
    <name evidence="4" type="ORF">GPECTOR_38g279</name>
</gene>